<comment type="caution">
    <text evidence="3">The sequence shown here is derived from an EMBL/GenBank/DDBJ whole genome shotgun (WGS) entry which is preliminary data.</text>
</comment>
<accession>A8N1L5</accession>
<feature type="transmembrane region" description="Helical" evidence="2">
    <location>
        <begin position="83"/>
        <end position="105"/>
    </location>
</feature>
<dbReference type="VEuPathDB" id="FungiDB:CC1G_06774"/>
<dbReference type="Proteomes" id="UP000001861">
    <property type="component" value="Unassembled WGS sequence"/>
</dbReference>
<name>A8N1L5_COPC7</name>
<proteinExistence type="predicted"/>
<keyword evidence="2" id="KW-0812">Transmembrane</keyword>
<evidence type="ECO:0000256" key="1">
    <source>
        <dbReference type="SAM" id="MobiDB-lite"/>
    </source>
</evidence>
<feature type="transmembrane region" description="Helical" evidence="2">
    <location>
        <begin position="49"/>
        <end position="71"/>
    </location>
</feature>
<feature type="region of interest" description="Disordered" evidence="1">
    <location>
        <begin position="174"/>
        <end position="311"/>
    </location>
</feature>
<dbReference type="HOGENOM" id="CLU_078557_0_0_1"/>
<reference evidence="3 4" key="1">
    <citation type="journal article" date="2010" name="Proc. Natl. Acad. Sci. U.S.A.">
        <title>Insights into evolution of multicellular fungi from the assembled chromosomes of the mushroom Coprinopsis cinerea (Coprinus cinereus).</title>
        <authorList>
            <person name="Stajich J.E."/>
            <person name="Wilke S.K."/>
            <person name="Ahren D."/>
            <person name="Au C.H."/>
            <person name="Birren B.W."/>
            <person name="Borodovsky M."/>
            <person name="Burns C."/>
            <person name="Canback B."/>
            <person name="Casselton L.A."/>
            <person name="Cheng C.K."/>
            <person name="Deng J."/>
            <person name="Dietrich F.S."/>
            <person name="Fargo D.C."/>
            <person name="Farman M.L."/>
            <person name="Gathman A.C."/>
            <person name="Goldberg J."/>
            <person name="Guigo R."/>
            <person name="Hoegger P.J."/>
            <person name="Hooker J.B."/>
            <person name="Huggins A."/>
            <person name="James T.Y."/>
            <person name="Kamada T."/>
            <person name="Kilaru S."/>
            <person name="Kodira C."/>
            <person name="Kues U."/>
            <person name="Kupfer D."/>
            <person name="Kwan H.S."/>
            <person name="Lomsadze A."/>
            <person name="Li W."/>
            <person name="Lilly W.W."/>
            <person name="Ma L.J."/>
            <person name="Mackey A.J."/>
            <person name="Manning G."/>
            <person name="Martin F."/>
            <person name="Muraguchi H."/>
            <person name="Natvig D.O."/>
            <person name="Palmerini H."/>
            <person name="Ramesh M.A."/>
            <person name="Rehmeyer C.J."/>
            <person name="Roe B.A."/>
            <person name="Shenoy N."/>
            <person name="Stanke M."/>
            <person name="Ter-Hovhannisyan V."/>
            <person name="Tunlid A."/>
            <person name="Velagapudi R."/>
            <person name="Vision T.J."/>
            <person name="Zeng Q."/>
            <person name="Zolan M.E."/>
            <person name="Pukkila P.J."/>
        </authorList>
    </citation>
    <scope>NUCLEOTIDE SEQUENCE [LARGE SCALE GENOMIC DNA]</scope>
    <source>
        <strain evidence="4">Okayama-7 / 130 / ATCC MYA-4618 / FGSC 9003</strain>
    </source>
</reference>
<keyword evidence="2" id="KW-1133">Transmembrane helix</keyword>
<dbReference type="GeneID" id="6005214"/>
<sequence>MKPRDYCCCAIPMVNAGIYATLIEQLVVAIVVGALAVGTPAIVGASVPSFASTVLAIVCFAVAGIQILGFIGVSREKPRVYRIYALLHGFATAAAFSVAAVWIIMSATRHNDAKERCIQDFFEGDLEDSQGDALCTIFPWVDIGIMGGLWVILGIFHIYLLVVVTSYGKAQRQDHDDYDHLSTQPLTKDTIPLTERKEPWDSRGSDEYLKADGSNDSRYHHRNPSTASASDVLNEPYQQPNSNYSGAYTPYSDNVHEPSYPTYAYTQQGYPTPVAGTYSREEDPRLGRPPQAQAHPAEGQFGRKTPRMLRD</sequence>
<feature type="transmembrane region" description="Helical" evidence="2">
    <location>
        <begin position="143"/>
        <end position="164"/>
    </location>
</feature>
<dbReference type="AlphaFoldDB" id="A8N1L5"/>
<feature type="compositionally biased region" description="Polar residues" evidence="1">
    <location>
        <begin position="224"/>
        <end position="246"/>
    </location>
</feature>
<feature type="compositionally biased region" description="Basic and acidic residues" evidence="1">
    <location>
        <begin position="194"/>
        <end position="218"/>
    </location>
</feature>
<keyword evidence="4" id="KW-1185">Reference proteome</keyword>
<dbReference type="RefSeq" id="XP_001828788.2">
    <property type="nucleotide sequence ID" value="XM_001828736.2"/>
</dbReference>
<evidence type="ECO:0000313" key="4">
    <source>
        <dbReference type="Proteomes" id="UP000001861"/>
    </source>
</evidence>
<keyword evidence="2" id="KW-0472">Membrane</keyword>
<dbReference type="KEGG" id="cci:CC1G_06774"/>
<dbReference type="EMBL" id="AACS02000001">
    <property type="protein sequence ID" value="EAU93054.2"/>
    <property type="molecule type" value="Genomic_DNA"/>
</dbReference>
<dbReference type="OMA" id="PREYCCC"/>
<protein>
    <submittedName>
        <fullName evidence="3">Uncharacterized protein</fullName>
    </submittedName>
</protein>
<evidence type="ECO:0000313" key="3">
    <source>
        <dbReference type="EMBL" id="EAU93054.2"/>
    </source>
</evidence>
<dbReference type="eggNOG" id="ENOG502S5E6">
    <property type="taxonomic scope" value="Eukaryota"/>
</dbReference>
<evidence type="ECO:0000256" key="2">
    <source>
        <dbReference type="SAM" id="Phobius"/>
    </source>
</evidence>
<feature type="transmembrane region" description="Helical" evidence="2">
    <location>
        <begin position="21"/>
        <end position="43"/>
    </location>
</feature>
<dbReference type="OrthoDB" id="2552042at2759"/>
<gene>
    <name evidence="3" type="ORF">CC1G_06774</name>
</gene>
<organism evidence="3 4">
    <name type="scientific">Coprinopsis cinerea (strain Okayama-7 / 130 / ATCC MYA-4618 / FGSC 9003)</name>
    <name type="common">Inky cap fungus</name>
    <name type="synonym">Hormographiella aspergillata</name>
    <dbReference type="NCBI Taxonomy" id="240176"/>
    <lineage>
        <taxon>Eukaryota</taxon>
        <taxon>Fungi</taxon>
        <taxon>Dikarya</taxon>
        <taxon>Basidiomycota</taxon>
        <taxon>Agaricomycotina</taxon>
        <taxon>Agaricomycetes</taxon>
        <taxon>Agaricomycetidae</taxon>
        <taxon>Agaricales</taxon>
        <taxon>Agaricineae</taxon>
        <taxon>Psathyrellaceae</taxon>
        <taxon>Coprinopsis</taxon>
    </lineage>
</organism>
<dbReference type="InParanoid" id="A8N1L5"/>